<reference evidence="9" key="2">
    <citation type="submission" date="2022-10" db="EMBL/GenBank/DDBJ databases">
        <authorList>
            <consortium name="ENA_rothamsted_submissions"/>
            <consortium name="culmorum"/>
            <person name="King R."/>
        </authorList>
    </citation>
    <scope>NUCLEOTIDE SEQUENCE</scope>
</reference>
<feature type="transmembrane region" description="Helical" evidence="6">
    <location>
        <begin position="364"/>
        <end position="382"/>
    </location>
</feature>
<dbReference type="OrthoDB" id="5967337at2759"/>
<dbReference type="InterPro" id="IPR025256">
    <property type="entry name" value="TM7S3/TM198-like_dom"/>
</dbReference>
<keyword evidence="7" id="KW-0732">Signal</keyword>
<evidence type="ECO:0000256" key="3">
    <source>
        <dbReference type="ARBA" id="ARBA00022989"/>
    </source>
</evidence>
<dbReference type="Proteomes" id="UP001153714">
    <property type="component" value="Chromosome 1"/>
</dbReference>
<evidence type="ECO:0000256" key="2">
    <source>
        <dbReference type="ARBA" id="ARBA00022692"/>
    </source>
</evidence>
<evidence type="ECO:0000256" key="4">
    <source>
        <dbReference type="ARBA" id="ARBA00023136"/>
    </source>
</evidence>
<keyword evidence="4 6" id="KW-0472">Membrane</keyword>
<feature type="transmembrane region" description="Helical" evidence="6">
    <location>
        <begin position="280"/>
        <end position="301"/>
    </location>
</feature>
<evidence type="ECO:0000313" key="9">
    <source>
        <dbReference type="EMBL" id="CAG9782563.1"/>
    </source>
</evidence>
<reference evidence="9" key="1">
    <citation type="submission" date="2021-12" db="EMBL/GenBank/DDBJ databases">
        <authorList>
            <person name="King R."/>
        </authorList>
    </citation>
    <scope>NUCLEOTIDE SEQUENCE</scope>
</reference>
<feature type="signal peptide" evidence="7">
    <location>
        <begin position="1"/>
        <end position="18"/>
    </location>
</feature>
<dbReference type="PANTHER" id="PTHR15937">
    <property type="entry name" value="TRANSMEMBRANE 7 SUPERFAMILY MEMBER 3"/>
    <property type="match status" value="1"/>
</dbReference>
<evidence type="ECO:0000256" key="7">
    <source>
        <dbReference type="SAM" id="SignalP"/>
    </source>
</evidence>
<evidence type="ECO:0000256" key="1">
    <source>
        <dbReference type="ARBA" id="ARBA00004141"/>
    </source>
</evidence>
<proteinExistence type="predicted"/>
<organism evidence="9 10">
    <name type="scientific">Diatraea saccharalis</name>
    <name type="common">sugarcane borer</name>
    <dbReference type="NCBI Taxonomy" id="40085"/>
    <lineage>
        <taxon>Eukaryota</taxon>
        <taxon>Metazoa</taxon>
        <taxon>Ecdysozoa</taxon>
        <taxon>Arthropoda</taxon>
        <taxon>Hexapoda</taxon>
        <taxon>Insecta</taxon>
        <taxon>Pterygota</taxon>
        <taxon>Neoptera</taxon>
        <taxon>Endopterygota</taxon>
        <taxon>Lepidoptera</taxon>
        <taxon>Glossata</taxon>
        <taxon>Ditrysia</taxon>
        <taxon>Pyraloidea</taxon>
        <taxon>Crambidae</taxon>
        <taxon>Crambinae</taxon>
        <taxon>Diatraea</taxon>
    </lineage>
</organism>
<dbReference type="AlphaFoldDB" id="A0A9N9N4Y3"/>
<dbReference type="GO" id="GO:0005886">
    <property type="term" value="C:plasma membrane"/>
    <property type="evidence" value="ECO:0007669"/>
    <property type="project" value="TreeGrafter"/>
</dbReference>
<evidence type="ECO:0000313" key="10">
    <source>
        <dbReference type="Proteomes" id="UP001153714"/>
    </source>
</evidence>
<dbReference type="PANTHER" id="PTHR15937:SF3">
    <property type="entry name" value="TRANSMEMBRANE 7 SUPERFAMILY MEMBER 3"/>
    <property type="match status" value="1"/>
</dbReference>
<feature type="compositionally biased region" description="Polar residues" evidence="5">
    <location>
        <begin position="520"/>
        <end position="532"/>
    </location>
</feature>
<feature type="transmembrane region" description="Helical" evidence="6">
    <location>
        <begin position="334"/>
        <end position="357"/>
    </location>
</feature>
<keyword evidence="2 6" id="KW-0812">Transmembrane</keyword>
<gene>
    <name evidence="9" type="ORF">DIATSA_LOCUS808</name>
</gene>
<comment type="subcellular location">
    <subcellularLocation>
        <location evidence="1">Membrane</location>
        <topology evidence="1">Multi-pass membrane protein</topology>
    </subcellularLocation>
</comment>
<evidence type="ECO:0000256" key="6">
    <source>
        <dbReference type="SAM" id="Phobius"/>
    </source>
</evidence>
<accession>A0A9N9N4Y3</accession>
<keyword evidence="10" id="KW-1185">Reference proteome</keyword>
<dbReference type="InterPro" id="IPR042502">
    <property type="entry name" value="TM7SF3"/>
</dbReference>
<feature type="region of interest" description="Disordered" evidence="5">
    <location>
        <begin position="499"/>
        <end position="536"/>
    </location>
</feature>
<feature type="transmembrane region" description="Helical" evidence="6">
    <location>
        <begin position="308"/>
        <end position="328"/>
    </location>
</feature>
<protein>
    <recommendedName>
        <fullName evidence="8">TM7S3/TM198-like domain-containing protein</fullName>
    </recommendedName>
</protein>
<evidence type="ECO:0000256" key="5">
    <source>
        <dbReference type="SAM" id="MobiDB-lite"/>
    </source>
</evidence>
<dbReference type="Pfam" id="PF13886">
    <property type="entry name" value="TM7S3_TM198"/>
    <property type="match status" value="1"/>
</dbReference>
<keyword evidence="3 6" id="KW-1133">Transmembrane helix</keyword>
<dbReference type="GO" id="GO:0043069">
    <property type="term" value="P:negative regulation of programmed cell death"/>
    <property type="evidence" value="ECO:0007669"/>
    <property type="project" value="TreeGrafter"/>
</dbReference>
<feature type="domain" description="TM7S3/TM198-like" evidence="8">
    <location>
        <begin position="286"/>
        <end position="491"/>
    </location>
</feature>
<dbReference type="Pfam" id="PF25992">
    <property type="entry name" value="Ig_TM7SF3_N"/>
    <property type="match status" value="1"/>
</dbReference>
<evidence type="ECO:0000259" key="8">
    <source>
        <dbReference type="Pfam" id="PF13886"/>
    </source>
</evidence>
<feature type="transmembrane region" description="Helical" evidence="6">
    <location>
        <begin position="394"/>
        <end position="412"/>
    </location>
</feature>
<feature type="chain" id="PRO_5040166329" description="TM7S3/TM198-like domain-containing protein" evidence="7">
    <location>
        <begin position="19"/>
        <end position="558"/>
    </location>
</feature>
<dbReference type="EMBL" id="OU893332">
    <property type="protein sequence ID" value="CAG9782563.1"/>
    <property type="molecule type" value="Genomic_DNA"/>
</dbReference>
<name>A0A9N9N4Y3_9NEOP</name>
<sequence>MLSEQAVILLLFASLASSQTVITFSLNKTTTLLDKELFNNFINISALSTIQLDITDVNDNVSFIIFQVHSHIYNVTVSNNSNMDNSIKGYYVTGNNVGLYSSTKPKVDIFYIKNPNAFDLSLLVSVYGYGEKDPIPGGCNMEFPMPISPFMRTTYFKNYIFVDAAPARYYKDPDCLNITNVHVEFYLMYLPEKRYDAETYYNGIRNMMSLEKIIKNSYAIPKTSWTMRRMLSAYSGTGTVYVAVAKDISKPEYYSVYVPTHNYACTSPDDDNDCEILEDILSKFICAALLFVGLFMCYFGHRFFKTEMFLFGMLSGVLITYIVISIMADLDKSALLSASVLSGVFFGGIWVTFWWFYGIPIIAVTLPALNLGFLLSAIMYNRLPGDILLIQENFNFWTLFLLVTTLSSMILVSMTFVSNILCCAVLGAYAVIYPIDFYLGSNLKYIIINTVRRATVPKFNKAVLLVPFEWRDVLMVIMWIVLAISGFVFQHYHNRGRPPFPPPPRSVRPGRPEPTYGAIQHNNRNAEVTESNAPRIPSGNIIDERTRLLSWVDSTYQS</sequence>
<feature type="transmembrane region" description="Helical" evidence="6">
    <location>
        <begin position="473"/>
        <end position="492"/>
    </location>
</feature>